<organism evidence="2 3">
    <name type="scientific">Rubus argutus</name>
    <name type="common">Southern blackberry</name>
    <dbReference type="NCBI Taxonomy" id="59490"/>
    <lineage>
        <taxon>Eukaryota</taxon>
        <taxon>Viridiplantae</taxon>
        <taxon>Streptophyta</taxon>
        <taxon>Embryophyta</taxon>
        <taxon>Tracheophyta</taxon>
        <taxon>Spermatophyta</taxon>
        <taxon>Magnoliopsida</taxon>
        <taxon>eudicotyledons</taxon>
        <taxon>Gunneridae</taxon>
        <taxon>Pentapetalae</taxon>
        <taxon>rosids</taxon>
        <taxon>fabids</taxon>
        <taxon>Rosales</taxon>
        <taxon>Rosaceae</taxon>
        <taxon>Rosoideae</taxon>
        <taxon>Rosoideae incertae sedis</taxon>
        <taxon>Rubus</taxon>
    </lineage>
</organism>
<feature type="compositionally biased region" description="Basic and acidic residues" evidence="1">
    <location>
        <begin position="197"/>
        <end position="207"/>
    </location>
</feature>
<gene>
    <name evidence="2" type="ORF">M0R45_028382</name>
</gene>
<feature type="region of interest" description="Disordered" evidence="1">
    <location>
        <begin position="142"/>
        <end position="222"/>
    </location>
</feature>
<name>A0AAW1W4G3_RUBAR</name>
<feature type="compositionally biased region" description="Basic residues" evidence="1">
    <location>
        <begin position="165"/>
        <end position="178"/>
    </location>
</feature>
<dbReference type="Proteomes" id="UP001457282">
    <property type="component" value="Unassembled WGS sequence"/>
</dbReference>
<dbReference type="AlphaFoldDB" id="A0AAW1W4G3"/>
<dbReference type="EMBL" id="JBEDUW010000006">
    <property type="protein sequence ID" value="KAK9919805.1"/>
    <property type="molecule type" value="Genomic_DNA"/>
</dbReference>
<sequence length="222" mass="24937">MKSWAITSPTSLVWAKISTPNSSMIAMIFTAKESHGLFGTCMGALNLGKESPSTFSSSASNRTLIVNASLERSVPVHGAESIQSMYVLAKDGATGKPHKIGTTRNFRYENGRYTDQNGAWLMAEYEMAEEDALVLCALRKNSRKAPQSYPDQRDITTEKKSANDKKRKRHQPGKQNKKKKEEETYEIAQDLQPKKLKKEETYEEKDSSSCTQGLPYHHDQNK</sequence>
<evidence type="ECO:0000256" key="1">
    <source>
        <dbReference type="SAM" id="MobiDB-lite"/>
    </source>
</evidence>
<evidence type="ECO:0000313" key="3">
    <source>
        <dbReference type="Proteomes" id="UP001457282"/>
    </source>
</evidence>
<feature type="compositionally biased region" description="Basic and acidic residues" evidence="1">
    <location>
        <begin position="151"/>
        <end position="164"/>
    </location>
</feature>
<evidence type="ECO:0008006" key="4">
    <source>
        <dbReference type="Google" id="ProtNLM"/>
    </source>
</evidence>
<reference evidence="2 3" key="1">
    <citation type="journal article" date="2023" name="G3 (Bethesda)">
        <title>A chromosome-length genome assembly and annotation of blackberry (Rubus argutus, cv. 'Hillquist').</title>
        <authorList>
            <person name="Bruna T."/>
            <person name="Aryal R."/>
            <person name="Dudchenko O."/>
            <person name="Sargent D.J."/>
            <person name="Mead D."/>
            <person name="Buti M."/>
            <person name="Cavallini A."/>
            <person name="Hytonen T."/>
            <person name="Andres J."/>
            <person name="Pham M."/>
            <person name="Weisz D."/>
            <person name="Mascagni F."/>
            <person name="Usai G."/>
            <person name="Natali L."/>
            <person name="Bassil N."/>
            <person name="Fernandez G.E."/>
            <person name="Lomsadze A."/>
            <person name="Armour M."/>
            <person name="Olukolu B."/>
            <person name="Poorten T."/>
            <person name="Britton C."/>
            <person name="Davik J."/>
            <person name="Ashrafi H."/>
            <person name="Aiden E.L."/>
            <person name="Borodovsky M."/>
            <person name="Worthington M."/>
        </authorList>
    </citation>
    <scope>NUCLEOTIDE SEQUENCE [LARGE SCALE GENOMIC DNA]</scope>
    <source>
        <strain evidence="2">PI 553951</strain>
    </source>
</reference>
<evidence type="ECO:0000313" key="2">
    <source>
        <dbReference type="EMBL" id="KAK9919805.1"/>
    </source>
</evidence>
<comment type="caution">
    <text evidence="2">The sequence shown here is derived from an EMBL/GenBank/DDBJ whole genome shotgun (WGS) entry which is preliminary data.</text>
</comment>
<protein>
    <recommendedName>
        <fullName evidence="4">NAC domain-containing protein</fullName>
    </recommendedName>
</protein>
<keyword evidence="3" id="KW-1185">Reference proteome</keyword>
<proteinExistence type="predicted"/>
<accession>A0AAW1W4G3</accession>